<organism evidence="1 2">
    <name type="scientific">Vibrio panuliri</name>
    <dbReference type="NCBI Taxonomy" id="1381081"/>
    <lineage>
        <taxon>Bacteria</taxon>
        <taxon>Pseudomonadati</taxon>
        <taxon>Pseudomonadota</taxon>
        <taxon>Gammaproteobacteria</taxon>
        <taxon>Vibrionales</taxon>
        <taxon>Vibrionaceae</taxon>
        <taxon>Vibrio</taxon>
    </lineage>
</organism>
<name>A0A1Q9HAL4_9VIBR</name>
<evidence type="ECO:0000313" key="1">
    <source>
        <dbReference type="EMBL" id="OLQ86141.1"/>
    </source>
</evidence>
<dbReference type="STRING" id="1381081.BIY22_12895"/>
<dbReference type="EMBL" id="MJMJ01000044">
    <property type="protein sequence ID" value="OLQ86141.1"/>
    <property type="molecule type" value="Genomic_DNA"/>
</dbReference>
<comment type="caution">
    <text evidence="1">The sequence shown here is derived from an EMBL/GenBank/DDBJ whole genome shotgun (WGS) entry which is preliminary data.</text>
</comment>
<dbReference type="InterPro" id="IPR023296">
    <property type="entry name" value="Glyco_hydro_beta-prop_sf"/>
</dbReference>
<evidence type="ECO:0000313" key="2">
    <source>
        <dbReference type="Proteomes" id="UP000186313"/>
    </source>
</evidence>
<evidence type="ECO:0008006" key="3">
    <source>
        <dbReference type="Google" id="ProtNLM"/>
    </source>
</evidence>
<reference evidence="1 2" key="1">
    <citation type="submission" date="2016-09" db="EMBL/GenBank/DDBJ databases">
        <title>Genomic Taxonomy of the Vibrionaceae.</title>
        <authorList>
            <person name="Gonzalez-Castillo A."/>
            <person name="Gomez-Gil B."/>
            <person name="Enciso-Ibarra K."/>
        </authorList>
    </citation>
    <scope>NUCLEOTIDE SEQUENCE [LARGE SCALE GENOMIC DNA]</scope>
    <source>
        <strain evidence="1 2">CAIM 703</strain>
    </source>
</reference>
<dbReference type="Proteomes" id="UP000186313">
    <property type="component" value="Unassembled WGS sequence"/>
</dbReference>
<dbReference type="RefSeq" id="WP_075710641.1">
    <property type="nucleotide sequence ID" value="NZ_MJMJ01000044.1"/>
</dbReference>
<accession>A0A1Q9HAL4</accession>
<dbReference type="SUPFAM" id="SSF75005">
    <property type="entry name" value="Arabinanase/levansucrase/invertase"/>
    <property type="match status" value="2"/>
</dbReference>
<dbReference type="OrthoDB" id="9801455at2"/>
<dbReference type="Gene3D" id="2.115.10.20">
    <property type="entry name" value="Glycosyl hydrolase domain, family 43"/>
    <property type="match status" value="2"/>
</dbReference>
<sequence length="307" mass="35309">MKWRKLGNIFDISARDLGPYGISHCANPRAINLHGDIFRIFYCSRDLDNRSSVFAIDFDISSLSILHVYTEPFLTYGKQNSYFSDGISIGNFYEVNGIRYLTFMGWKNPENEHWFGQIGIAELTANYELNLMGDDTKPMIPLDNSDSISLSYPWVTKLPDDTYEMWYGSTKSWVAESNTEMVHILKRRCSSDGFNWNETTDEVPFFEGIAQAFSSPCIYDFGKYKQMWFSYRSGSGTPYRIGSAISYGNSEWELSLNEMTISPSEVESDWDANMVEYPFVFEHKKMLYMLYNGDGYGKTGFGLAILR</sequence>
<proteinExistence type="predicted"/>
<gene>
    <name evidence="1" type="ORF">BIY22_12895</name>
</gene>
<dbReference type="AlphaFoldDB" id="A0A1Q9HAL4"/>
<protein>
    <recommendedName>
        <fullName evidence="3">Glycosyl hydrolase family 32 N-terminal domain-containing protein</fullName>
    </recommendedName>
</protein>